<dbReference type="PANTHER" id="PTHR11409">
    <property type="entry name" value="ADENOSINE DEAMINASE"/>
    <property type="match status" value="1"/>
</dbReference>
<dbReference type="InterPro" id="IPR006330">
    <property type="entry name" value="Ado/ade_deaminase"/>
</dbReference>
<keyword evidence="6" id="KW-0862">Zinc</keyword>
<evidence type="ECO:0000313" key="9">
    <source>
        <dbReference type="EMBL" id="MFC3671164.1"/>
    </source>
</evidence>
<dbReference type="Gene3D" id="3.20.20.140">
    <property type="entry name" value="Metal-dependent hydrolases"/>
    <property type="match status" value="1"/>
</dbReference>
<feature type="signal peptide" evidence="7">
    <location>
        <begin position="1"/>
        <end position="25"/>
    </location>
</feature>
<accession>A0ABV7V1Z1</accession>
<evidence type="ECO:0000256" key="3">
    <source>
        <dbReference type="ARBA" id="ARBA00012784"/>
    </source>
</evidence>
<dbReference type="PANTHER" id="PTHR11409:SF43">
    <property type="entry name" value="ADENOSINE DEAMINASE"/>
    <property type="match status" value="1"/>
</dbReference>
<dbReference type="SUPFAM" id="SSF51556">
    <property type="entry name" value="Metallo-dependent hydrolases"/>
    <property type="match status" value="1"/>
</dbReference>
<feature type="domain" description="Adenosine deaminase" evidence="8">
    <location>
        <begin position="217"/>
        <end position="453"/>
    </location>
</feature>
<evidence type="ECO:0000256" key="2">
    <source>
        <dbReference type="ARBA" id="ARBA00006676"/>
    </source>
</evidence>
<comment type="caution">
    <text evidence="9">The sequence shown here is derived from an EMBL/GenBank/DDBJ whole genome shotgun (WGS) entry which is preliminary data.</text>
</comment>
<protein>
    <recommendedName>
        <fullName evidence="3">adenosine deaminase</fullName>
        <ecNumber evidence="3">3.5.4.4</ecNumber>
    </recommendedName>
</protein>
<evidence type="ECO:0000313" key="10">
    <source>
        <dbReference type="Proteomes" id="UP001595683"/>
    </source>
</evidence>
<gene>
    <name evidence="9" type="ORF">ACFOOT_06995</name>
</gene>
<organism evidence="9 10">
    <name type="scientific">Novosphingobium pokkalii</name>
    <dbReference type="NCBI Taxonomy" id="1770194"/>
    <lineage>
        <taxon>Bacteria</taxon>
        <taxon>Pseudomonadati</taxon>
        <taxon>Pseudomonadota</taxon>
        <taxon>Alphaproteobacteria</taxon>
        <taxon>Sphingomonadales</taxon>
        <taxon>Sphingomonadaceae</taxon>
        <taxon>Novosphingobium</taxon>
    </lineage>
</organism>
<name>A0ABV7V1Z1_9SPHN</name>
<sequence>MSRTRACLLALPAALSLATATPLAAAPVVGREAAVGAILAEAARDPNELRLFLHRLPKGGDLHNHLSGALYAEDMIAWAGEKGLCLAPDGAGFVAPPCAPGAAVADVAKDRPALYGALVDSLSTRGWQVGVGTGASSGHDQFFATFERFAPALIGRDADAMIAARRQAAGDGVLYLELDHNPPALLETALGAPAVALDVAGLGDFYSREAPGLVARVPAMRAQIDAEEATARQGMACGTAKAEPGCAIAVHYLAWALRDVPPAAVFRALILAFALAEQDPRFVGVNIVQPEDWPVARADYDLHMAMFRFLAQRHPGVAMSMHAGELAFGQVPPADLRDHIAKAVASGARRIGHGVDIAYEDQGRETLARMAREGVAVEINLTSNAVILGVKGAEHPLALYRRHGVPVVLATDDEGVLRTDLTREYQRAVQEHGLGYADLKAVSRASLEYSFAPGASLWRDHHADQWAKPCAGGVVTTPACRSFLAGSEKARLQLDLEQRFARFEEDALAATASSKKNT</sequence>
<evidence type="ECO:0000256" key="6">
    <source>
        <dbReference type="ARBA" id="ARBA00022833"/>
    </source>
</evidence>
<keyword evidence="4" id="KW-0479">Metal-binding</keyword>
<evidence type="ECO:0000256" key="5">
    <source>
        <dbReference type="ARBA" id="ARBA00022801"/>
    </source>
</evidence>
<keyword evidence="7" id="KW-0732">Signal</keyword>
<proteinExistence type="inferred from homology"/>
<dbReference type="RefSeq" id="WP_191322445.1">
    <property type="nucleotide sequence ID" value="NZ_BMZP01000001.1"/>
</dbReference>
<comment type="cofactor">
    <cofactor evidence="1">
        <name>Zn(2+)</name>
        <dbReference type="ChEBI" id="CHEBI:29105"/>
    </cofactor>
</comment>
<evidence type="ECO:0000256" key="1">
    <source>
        <dbReference type="ARBA" id="ARBA00001947"/>
    </source>
</evidence>
<evidence type="ECO:0000259" key="8">
    <source>
        <dbReference type="Pfam" id="PF00962"/>
    </source>
</evidence>
<dbReference type="InterPro" id="IPR032466">
    <property type="entry name" value="Metal_Hydrolase"/>
</dbReference>
<dbReference type="EC" id="3.5.4.4" evidence="3"/>
<keyword evidence="10" id="KW-1185">Reference proteome</keyword>
<keyword evidence="5" id="KW-0378">Hydrolase</keyword>
<dbReference type="Proteomes" id="UP001595683">
    <property type="component" value="Unassembled WGS sequence"/>
</dbReference>
<dbReference type="EMBL" id="JBHRYE010000011">
    <property type="protein sequence ID" value="MFC3671164.1"/>
    <property type="molecule type" value="Genomic_DNA"/>
</dbReference>
<dbReference type="InterPro" id="IPR001365">
    <property type="entry name" value="A_deaminase_dom"/>
</dbReference>
<comment type="similarity">
    <text evidence="2">Belongs to the metallo-dependent hydrolases superfamily. Adenosine and AMP deaminases family.</text>
</comment>
<reference evidence="10" key="1">
    <citation type="journal article" date="2019" name="Int. J. Syst. Evol. Microbiol.">
        <title>The Global Catalogue of Microorganisms (GCM) 10K type strain sequencing project: providing services to taxonomists for standard genome sequencing and annotation.</title>
        <authorList>
            <consortium name="The Broad Institute Genomics Platform"/>
            <consortium name="The Broad Institute Genome Sequencing Center for Infectious Disease"/>
            <person name="Wu L."/>
            <person name="Ma J."/>
        </authorList>
    </citation>
    <scope>NUCLEOTIDE SEQUENCE [LARGE SCALE GENOMIC DNA]</scope>
    <source>
        <strain evidence="10">KCTC 42224</strain>
    </source>
</reference>
<dbReference type="Pfam" id="PF00962">
    <property type="entry name" value="A_deaminase"/>
    <property type="match status" value="1"/>
</dbReference>
<evidence type="ECO:0000256" key="4">
    <source>
        <dbReference type="ARBA" id="ARBA00022723"/>
    </source>
</evidence>
<feature type="chain" id="PRO_5046005752" description="adenosine deaminase" evidence="7">
    <location>
        <begin position="26"/>
        <end position="518"/>
    </location>
</feature>
<evidence type="ECO:0000256" key="7">
    <source>
        <dbReference type="SAM" id="SignalP"/>
    </source>
</evidence>